<sequence>MASALLAFVQGLGAEKQENEAPASQKDKQTAPNEVDEDEEDMFADSGDEQESPKKTLTLLEVAKREGVSATPSLMEVARSLEVEEQNDRPKPSLATLAAEMNQEEHERETTKAQADKVQRALDAASSEVRAERIAQHNEQVVTGLKAAVAEQQQQYEDEEFEDDAASVRAAAETLAASVTKAKSVGHRSPIRGRAKPLKGATSSPSMSKLELQRAMHDKLSAFQFQQLSLTQRRLFLASIAQGGTNNAKPKKRVANREALNELAKDKFTRARQQHKPRHEYARLDDNRHCRFTPRLHNSSSKKALNNDSDDEDGRDAAIRRNEDFVRRMEAAERARREQLRRTREEAVYLARVDKKECPSCGNPQSYSELTQKRKKCPNCGVTYKSRIAWSDVARDFLTRMEEFQQQCKEKQREKREEYERQELLACKPENDNEDTKKTWVDIRDEFLGRLQLDLEYREMSRAAIWEEIQRECSFSPSITRRAQEVCDFIVRYRRDLDERRLRRDLDERRLRREQIAARAEVAAAREREFERRNASSRDNSMPGGRNGGRQSTSSSSSSRHATPPAPFDRSLNEPVRVYPPEPGRSGPLAALQSLQNKNVAVVGFLSTSSSSSSRAFAFANRVIGRCVFRDDEMQSTTTVKDVTLPASIHLYYDDVARCIYLLGLVRPDSLCFSPAASKVVMPNSNSKNKPSARRQSTTGDEAEEQPPLNEAQRIRKEMDTFEREKLKMQVLLYSSCNMLIVLKEDARVTTNVLKDVRALAVEKTQLQSFVPTSTKHSKRDSNHSKGSSGGGNAFAPGRCVPLVVYVVPAPDEILHVSMKTQGSGPSRSATVTYCKSLETRLVTLFRSLRGSTVGSCRMRDALSAANLSKERRVFNLDPAHSVVVVSRRTATTDGRAESLLENLLDALDSDISADDVLNDDSLLQPLADDDMGLQRLNQYVQKYLDLLFSFSPSGSKDGGRTELLSPPQWLKVFHGLTKSYSRLDSKRRQEAAALEALGNDITLDYLAPASLATYHFDSM</sequence>
<accession>A0A8J5J0J6</accession>
<keyword evidence="2" id="KW-0866">Nonsense-mediated mRNA decay</keyword>
<gene>
    <name evidence="6" type="ORF">JG688_00014437</name>
</gene>
<dbReference type="AlphaFoldDB" id="A0A8J5J0J6"/>
<evidence type="ECO:0000256" key="2">
    <source>
        <dbReference type="ARBA" id="ARBA00023161"/>
    </source>
</evidence>
<proteinExistence type="inferred from homology"/>
<comment type="similarity">
    <text evidence="1">Belongs to the SMG8 family.</text>
</comment>
<evidence type="ECO:0000313" key="6">
    <source>
        <dbReference type="EMBL" id="KAG6949888.1"/>
    </source>
</evidence>
<evidence type="ECO:0000313" key="7">
    <source>
        <dbReference type="Proteomes" id="UP000709295"/>
    </source>
</evidence>
<evidence type="ECO:0000256" key="5">
    <source>
        <dbReference type="SAM" id="MobiDB-lite"/>
    </source>
</evidence>
<name>A0A8J5J0J6_9STRA</name>
<dbReference type="PANTHER" id="PTHR13091:SF0">
    <property type="entry name" value="NONSENSE-MEDIATED MRNA DECAY FACTOR SMG8"/>
    <property type="match status" value="1"/>
</dbReference>
<feature type="region of interest" description="Disordered" evidence="5">
    <location>
        <begin position="292"/>
        <end position="316"/>
    </location>
</feature>
<dbReference type="InterPro" id="IPR019354">
    <property type="entry name" value="SMG8-like"/>
</dbReference>
<evidence type="ECO:0000256" key="1">
    <source>
        <dbReference type="ARBA" id="ARBA00006443"/>
    </source>
</evidence>
<dbReference type="GO" id="GO:0000184">
    <property type="term" value="P:nuclear-transcribed mRNA catabolic process, nonsense-mediated decay"/>
    <property type="evidence" value="ECO:0007669"/>
    <property type="project" value="UniProtKB-KW"/>
</dbReference>
<feature type="region of interest" description="Disordered" evidence="5">
    <location>
        <begin position="179"/>
        <end position="205"/>
    </location>
</feature>
<feature type="compositionally biased region" description="Basic and acidic residues" evidence="5">
    <location>
        <begin position="79"/>
        <end position="91"/>
    </location>
</feature>
<feature type="compositionally biased region" description="Basic and acidic residues" evidence="5">
    <location>
        <begin position="527"/>
        <end position="536"/>
    </location>
</feature>
<feature type="compositionally biased region" description="Polar residues" evidence="5">
    <location>
        <begin position="683"/>
        <end position="700"/>
    </location>
</feature>
<feature type="compositionally biased region" description="Basic and acidic residues" evidence="5">
    <location>
        <begin position="103"/>
        <end position="120"/>
    </location>
</feature>
<feature type="compositionally biased region" description="Basic residues" evidence="5">
    <location>
        <begin position="184"/>
        <end position="197"/>
    </location>
</feature>
<reference evidence="6" key="1">
    <citation type="submission" date="2021-01" db="EMBL/GenBank/DDBJ databases">
        <title>Phytophthora aleatoria, a newly-described species from Pinus radiata is distinct from Phytophthora cactorum isolates based on comparative genomics.</title>
        <authorList>
            <person name="Mcdougal R."/>
            <person name="Panda P."/>
            <person name="Williams N."/>
            <person name="Studholme D.J."/>
        </authorList>
    </citation>
    <scope>NUCLEOTIDE SEQUENCE</scope>
    <source>
        <strain evidence="6">NZFS 4037</strain>
    </source>
</reference>
<feature type="compositionally biased region" description="Basic and acidic residues" evidence="5">
    <location>
        <begin position="15"/>
        <end position="29"/>
    </location>
</feature>
<feature type="region of interest" description="Disordered" evidence="5">
    <location>
        <begin position="683"/>
        <end position="713"/>
    </location>
</feature>
<feature type="compositionally biased region" description="Polar residues" evidence="5">
    <location>
        <begin position="296"/>
        <end position="307"/>
    </location>
</feature>
<keyword evidence="4" id="KW-0175">Coiled coil</keyword>
<feature type="region of interest" description="Disordered" evidence="5">
    <location>
        <begin position="79"/>
        <end position="124"/>
    </location>
</feature>
<evidence type="ECO:0000256" key="4">
    <source>
        <dbReference type="SAM" id="Coils"/>
    </source>
</evidence>
<feature type="region of interest" description="Disordered" evidence="5">
    <location>
        <begin position="13"/>
        <end position="57"/>
    </location>
</feature>
<protein>
    <recommendedName>
        <fullName evidence="3">Nonsense-mediated mRNA decay factor SMG8</fullName>
    </recommendedName>
</protein>
<keyword evidence="7" id="KW-1185">Reference proteome</keyword>
<comment type="caution">
    <text evidence="6">The sequence shown here is derived from an EMBL/GenBank/DDBJ whole genome shotgun (WGS) entry which is preliminary data.</text>
</comment>
<dbReference type="Proteomes" id="UP000709295">
    <property type="component" value="Unassembled WGS sequence"/>
</dbReference>
<dbReference type="PANTHER" id="PTHR13091">
    <property type="entry name" value="AMPLIFIED IN BREAST CANCER 2-RELATED"/>
    <property type="match status" value="1"/>
</dbReference>
<feature type="region of interest" description="Disordered" evidence="5">
    <location>
        <begin position="527"/>
        <end position="588"/>
    </location>
</feature>
<evidence type="ECO:0000256" key="3">
    <source>
        <dbReference type="ARBA" id="ARBA00029509"/>
    </source>
</evidence>
<dbReference type="EMBL" id="JAENGY010001372">
    <property type="protein sequence ID" value="KAG6949888.1"/>
    <property type="molecule type" value="Genomic_DNA"/>
</dbReference>
<feature type="region of interest" description="Disordered" evidence="5">
    <location>
        <begin position="771"/>
        <end position="793"/>
    </location>
</feature>
<organism evidence="6 7">
    <name type="scientific">Phytophthora aleatoria</name>
    <dbReference type="NCBI Taxonomy" id="2496075"/>
    <lineage>
        <taxon>Eukaryota</taxon>
        <taxon>Sar</taxon>
        <taxon>Stramenopiles</taxon>
        <taxon>Oomycota</taxon>
        <taxon>Peronosporomycetes</taxon>
        <taxon>Peronosporales</taxon>
        <taxon>Peronosporaceae</taxon>
        <taxon>Phytophthora</taxon>
    </lineage>
</organism>
<feature type="compositionally biased region" description="Acidic residues" evidence="5">
    <location>
        <begin position="34"/>
        <end position="50"/>
    </location>
</feature>
<feature type="coiled-coil region" evidence="4">
    <location>
        <begin position="394"/>
        <end position="422"/>
    </location>
</feature>